<dbReference type="EMBL" id="JACJTQ010000024">
    <property type="protein sequence ID" value="MBD2693202.1"/>
    <property type="molecule type" value="Genomic_DNA"/>
</dbReference>
<dbReference type="PANTHER" id="PTHR47957:SF3">
    <property type="entry name" value="ATP-DEPENDENT HELICASE HRQ1"/>
    <property type="match status" value="1"/>
</dbReference>
<dbReference type="Pfam" id="PF00270">
    <property type="entry name" value="DEAD"/>
    <property type="match status" value="1"/>
</dbReference>
<dbReference type="GO" id="GO:0004386">
    <property type="term" value="F:helicase activity"/>
    <property type="evidence" value="ECO:0007669"/>
    <property type="project" value="UniProtKB-KW"/>
</dbReference>
<dbReference type="PANTHER" id="PTHR47957">
    <property type="entry name" value="ATP-DEPENDENT HELICASE HRQ1"/>
    <property type="match status" value="1"/>
</dbReference>
<sequence>MHDVIGAYQRLSHIYNLYIKSAFPLRYRSLAAEREEILQKPEILSQPPLIEPVPIYPSSGLDLQAAAKQLPSKYHDLAQLGKMLFDNGIELYDHQWQSLQEVLINQKDLVVTTGTGSGKTECFLLPLLAHLAWESSTWSPSKPKPNNHHWWHNNNNRVSQWKEHITRKPALRGLILYPLNALVEDQLRRLRKTLEAPEIHNWLDQKRGKNRITFGRYTGETPIPGDETPQKLQKLRQELAEWEQQQNKISKANLSVNPDLPYYFPRVDGGEMWSRWDMQDTPPDLLITNYSMLNIMLMRSIEQDIFEKTKDWLAEPNHPERQFFLIIDELHAYRGTPGTEVAYILRLLFSRLGLTPDSPKLRIITTTASLEENAEGKKFLQEFFGRDEKQFAFISQPQQPPKVNARKSLINHQDAFANFAHSVQSNPLESMGQPDINDQNVANAISTLTNDLGYVSSSSLSLERQLGESLENIDAGEALRDACQNVNGSVRATKVEDLQKQIFPNSQRGDKSMRGLLLALGMSKLDNGRSPQPVRGHLFFHNLQSLWACCNPNCTKVDHTKRQNDSPTIGAIHAKHRLTCGCGSRVLD</sequence>
<protein>
    <submittedName>
        <fullName evidence="2">DEAD/DEAH box helicase</fullName>
    </submittedName>
</protein>
<evidence type="ECO:0000313" key="3">
    <source>
        <dbReference type="Proteomes" id="UP000660381"/>
    </source>
</evidence>
<dbReference type="RefSeq" id="WP_190907504.1">
    <property type="nucleotide sequence ID" value="NZ_JACJTQ010000024.1"/>
</dbReference>
<keyword evidence="2" id="KW-0378">Hydrolase</keyword>
<dbReference type="InterPro" id="IPR014001">
    <property type="entry name" value="Helicase_ATP-bd"/>
</dbReference>
<dbReference type="PROSITE" id="PS51192">
    <property type="entry name" value="HELICASE_ATP_BIND_1"/>
    <property type="match status" value="1"/>
</dbReference>
<keyword evidence="3" id="KW-1185">Reference proteome</keyword>
<dbReference type="SMART" id="SM00487">
    <property type="entry name" value="DEXDc"/>
    <property type="match status" value="1"/>
</dbReference>
<accession>A0ABR8J699</accession>
<keyword evidence="2" id="KW-0547">Nucleotide-binding</keyword>
<evidence type="ECO:0000313" key="2">
    <source>
        <dbReference type="EMBL" id="MBD2693202.1"/>
    </source>
</evidence>
<keyword evidence="2" id="KW-0347">Helicase</keyword>
<dbReference type="Gene3D" id="3.40.50.300">
    <property type="entry name" value="P-loop containing nucleotide triphosphate hydrolases"/>
    <property type="match status" value="1"/>
</dbReference>
<evidence type="ECO:0000259" key="1">
    <source>
        <dbReference type="PROSITE" id="PS51192"/>
    </source>
</evidence>
<reference evidence="2 3" key="1">
    <citation type="journal article" date="2020" name="ISME J.">
        <title>Comparative genomics reveals insights into cyanobacterial evolution and habitat adaptation.</title>
        <authorList>
            <person name="Chen M.Y."/>
            <person name="Teng W.K."/>
            <person name="Zhao L."/>
            <person name="Hu C.X."/>
            <person name="Zhou Y.K."/>
            <person name="Han B.P."/>
            <person name="Song L.R."/>
            <person name="Shu W.S."/>
        </authorList>
    </citation>
    <scope>NUCLEOTIDE SEQUENCE [LARGE SCALE GENOMIC DNA]</scope>
    <source>
        <strain evidence="2 3">FACHB-362</strain>
    </source>
</reference>
<dbReference type="InterPro" id="IPR027417">
    <property type="entry name" value="P-loop_NTPase"/>
</dbReference>
<dbReference type="Proteomes" id="UP000660381">
    <property type="component" value="Unassembled WGS sequence"/>
</dbReference>
<dbReference type="InterPro" id="IPR011545">
    <property type="entry name" value="DEAD/DEAH_box_helicase_dom"/>
</dbReference>
<comment type="caution">
    <text evidence="2">The sequence shown here is derived from an EMBL/GenBank/DDBJ whole genome shotgun (WGS) entry which is preliminary data.</text>
</comment>
<proteinExistence type="predicted"/>
<organism evidence="2 3">
    <name type="scientific">Anabaena catenula FACHB-362</name>
    <dbReference type="NCBI Taxonomy" id="2692877"/>
    <lineage>
        <taxon>Bacteria</taxon>
        <taxon>Bacillati</taxon>
        <taxon>Cyanobacteriota</taxon>
        <taxon>Cyanophyceae</taxon>
        <taxon>Nostocales</taxon>
        <taxon>Nostocaceae</taxon>
        <taxon>Anabaena</taxon>
    </lineage>
</organism>
<feature type="domain" description="Helicase ATP-binding" evidence="1">
    <location>
        <begin position="100"/>
        <end position="388"/>
    </location>
</feature>
<name>A0ABR8J699_9NOST</name>
<dbReference type="SUPFAM" id="SSF52540">
    <property type="entry name" value="P-loop containing nucleoside triphosphate hydrolases"/>
    <property type="match status" value="1"/>
</dbReference>
<keyword evidence="2" id="KW-0067">ATP-binding</keyword>
<gene>
    <name evidence="2" type="ORF">H6G68_15830</name>
</gene>